<organism evidence="1 2">
    <name type="scientific">Phragmitibacter flavus</name>
    <dbReference type="NCBI Taxonomy" id="2576071"/>
    <lineage>
        <taxon>Bacteria</taxon>
        <taxon>Pseudomonadati</taxon>
        <taxon>Verrucomicrobiota</taxon>
        <taxon>Verrucomicrobiia</taxon>
        <taxon>Verrucomicrobiales</taxon>
        <taxon>Verrucomicrobiaceae</taxon>
        <taxon>Phragmitibacter</taxon>
    </lineage>
</organism>
<proteinExistence type="predicted"/>
<evidence type="ECO:0000313" key="2">
    <source>
        <dbReference type="Proteomes" id="UP000306196"/>
    </source>
</evidence>
<protein>
    <submittedName>
        <fullName evidence="1">Uncharacterized protein</fullName>
    </submittedName>
</protein>
<dbReference type="AlphaFoldDB" id="A0A5R8KFP8"/>
<reference evidence="1 2" key="1">
    <citation type="submission" date="2019-05" db="EMBL/GenBank/DDBJ databases">
        <title>Verrucobacter flavum gen. nov., sp. nov. a new member of the family Verrucomicrobiaceae.</title>
        <authorList>
            <person name="Szuroczki S."/>
            <person name="Abbaszade G."/>
            <person name="Szabo A."/>
            <person name="Felfoldi T."/>
            <person name="Schumann P."/>
            <person name="Boka K."/>
            <person name="Keki Z."/>
            <person name="Toumi M."/>
            <person name="Toth E."/>
        </authorList>
    </citation>
    <scope>NUCLEOTIDE SEQUENCE [LARGE SCALE GENOMIC DNA]</scope>
    <source>
        <strain evidence="1 2">MG-N-17</strain>
    </source>
</reference>
<keyword evidence="2" id="KW-1185">Reference proteome</keyword>
<dbReference type="RefSeq" id="WP_138086475.1">
    <property type="nucleotide sequence ID" value="NZ_VAUV01000008.1"/>
</dbReference>
<accession>A0A5R8KFP8</accession>
<dbReference type="OrthoDB" id="196204at2"/>
<name>A0A5R8KFP8_9BACT</name>
<comment type="caution">
    <text evidence="1">The sequence shown here is derived from an EMBL/GenBank/DDBJ whole genome shotgun (WGS) entry which is preliminary data.</text>
</comment>
<sequence>MTTTTVSTTTFNIADISPWPPTLNFTPEVESGVSAAAALAFGPNWDTPMNELTSEQIMQDMLRLSPDIAEDMFAIAFGLPV</sequence>
<evidence type="ECO:0000313" key="1">
    <source>
        <dbReference type="EMBL" id="TLD70419.1"/>
    </source>
</evidence>
<dbReference type="Proteomes" id="UP000306196">
    <property type="component" value="Unassembled WGS sequence"/>
</dbReference>
<dbReference type="EMBL" id="VAUV01000008">
    <property type="protein sequence ID" value="TLD70419.1"/>
    <property type="molecule type" value="Genomic_DNA"/>
</dbReference>
<gene>
    <name evidence="1" type="ORF">FEM03_11850</name>
</gene>